<keyword evidence="1" id="KW-0812">Transmembrane</keyword>
<organism evidence="3 4">
    <name type="scientific">Streptomyces polyrhachis</name>
    <dbReference type="NCBI Taxonomy" id="1282885"/>
    <lineage>
        <taxon>Bacteria</taxon>
        <taxon>Bacillati</taxon>
        <taxon>Actinomycetota</taxon>
        <taxon>Actinomycetes</taxon>
        <taxon>Kitasatosporales</taxon>
        <taxon>Streptomycetaceae</taxon>
        <taxon>Streptomyces</taxon>
    </lineage>
</organism>
<reference evidence="4" key="1">
    <citation type="journal article" date="2019" name="Int. J. Syst. Evol. Microbiol.">
        <title>The Global Catalogue of Microorganisms (GCM) 10K type strain sequencing project: providing services to taxonomists for standard genome sequencing and annotation.</title>
        <authorList>
            <consortium name="The Broad Institute Genomics Platform"/>
            <consortium name="The Broad Institute Genome Sequencing Center for Infectious Disease"/>
            <person name="Wu L."/>
            <person name="Ma J."/>
        </authorList>
    </citation>
    <scope>NUCLEOTIDE SEQUENCE [LARGE SCALE GENOMIC DNA]</scope>
    <source>
        <strain evidence="4">CGMCC 1.13681</strain>
    </source>
</reference>
<comment type="caution">
    <text evidence="3">The sequence shown here is derived from an EMBL/GenBank/DDBJ whole genome shotgun (WGS) entry which is preliminary data.</text>
</comment>
<evidence type="ECO:0000313" key="4">
    <source>
        <dbReference type="Proteomes" id="UP001596413"/>
    </source>
</evidence>
<evidence type="ECO:0000256" key="1">
    <source>
        <dbReference type="SAM" id="Phobius"/>
    </source>
</evidence>
<evidence type="ECO:0000313" key="3">
    <source>
        <dbReference type="EMBL" id="MFC7217327.1"/>
    </source>
</evidence>
<keyword evidence="1" id="KW-1133">Transmembrane helix</keyword>
<accession>A0ABW2G973</accession>
<dbReference type="PANTHER" id="PTHR36834">
    <property type="entry name" value="MEMBRANE PROTEIN-RELATED"/>
    <property type="match status" value="1"/>
</dbReference>
<dbReference type="InterPro" id="IPR053150">
    <property type="entry name" value="Teicoplanin_resist-assoc"/>
</dbReference>
<proteinExistence type="predicted"/>
<dbReference type="InterPro" id="IPR006976">
    <property type="entry name" value="VanZ-like"/>
</dbReference>
<dbReference type="Proteomes" id="UP001596413">
    <property type="component" value="Unassembled WGS sequence"/>
</dbReference>
<dbReference type="PANTHER" id="PTHR36834:SF1">
    <property type="entry name" value="INTEGRAL MEMBRANE PROTEIN"/>
    <property type="match status" value="1"/>
</dbReference>
<evidence type="ECO:0000259" key="2">
    <source>
        <dbReference type="Pfam" id="PF04892"/>
    </source>
</evidence>
<feature type="transmembrane region" description="Helical" evidence="1">
    <location>
        <begin position="78"/>
        <end position="96"/>
    </location>
</feature>
<keyword evidence="4" id="KW-1185">Reference proteome</keyword>
<keyword evidence="1" id="KW-0472">Membrane</keyword>
<feature type="transmembrane region" description="Helical" evidence="1">
    <location>
        <begin position="108"/>
        <end position="131"/>
    </location>
</feature>
<name>A0ABW2G973_9ACTN</name>
<dbReference type="EMBL" id="JBHSZO010000004">
    <property type="protein sequence ID" value="MFC7217327.1"/>
    <property type="molecule type" value="Genomic_DNA"/>
</dbReference>
<sequence>MLLAGQLALVWWFTLRPASPPWVHGTNLRPLHTIRTDLAAGGWEAVAGLGGGLLLLAPLGVLLPLLAGRLYVSTAGSLARTVFAAAMLSLAVELLRTTIPGQVGDVDALLLNTAGVAVAHLAVVPAVRAALRRRTRAGGTRRKHVRGALRLTLNA</sequence>
<gene>
    <name evidence="3" type="ORF">ACFQLX_03950</name>
</gene>
<dbReference type="RefSeq" id="WP_386411937.1">
    <property type="nucleotide sequence ID" value="NZ_JBHSZO010000004.1"/>
</dbReference>
<feature type="domain" description="VanZ-like" evidence="2">
    <location>
        <begin position="7"/>
        <end position="123"/>
    </location>
</feature>
<protein>
    <submittedName>
        <fullName evidence="3">VanZ family protein</fullName>
    </submittedName>
</protein>
<dbReference type="Pfam" id="PF04892">
    <property type="entry name" value="VanZ"/>
    <property type="match status" value="1"/>
</dbReference>
<feature type="transmembrane region" description="Helical" evidence="1">
    <location>
        <begin position="42"/>
        <end position="66"/>
    </location>
</feature>